<dbReference type="EC" id="5.1.3.2" evidence="2"/>
<evidence type="ECO:0000313" key="2">
    <source>
        <dbReference type="EMBL" id="CCH41094.1"/>
    </source>
</evidence>
<dbReference type="CDD" id="cd05262">
    <property type="entry name" value="SDR_a7"/>
    <property type="match status" value="1"/>
</dbReference>
<dbReference type="Pfam" id="PF01370">
    <property type="entry name" value="Epimerase"/>
    <property type="match status" value="1"/>
</dbReference>
<dbReference type="Gene3D" id="3.40.50.720">
    <property type="entry name" value="NAD(P)-binding Rossmann-like Domain"/>
    <property type="match status" value="1"/>
</dbReference>
<evidence type="ECO:0000313" key="3">
    <source>
        <dbReference type="Proteomes" id="UP000009328"/>
    </source>
</evidence>
<comment type="caution">
    <text evidence="2">The sequence shown here is derived from an EMBL/GenBank/DDBJ whole genome shotgun (WGS) entry which is preliminary data.</text>
</comment>
<dbReference type="GO" id="GO:0004029">
    <property type="term" value="F:aldehyde dehydrogenase (NAD+) activity"/>
    <property type="evidence" value="ECO:0007669"/>
    <property type="project" value="TreeGrafter"/>
</dbReference>
<dbReference type="InterPro" id="IPR036291">
    <property type="entry name" value="NAD(P)-bd_dom_sf"/>
</dbReference>
<dbReference type="AlphaFoldDB" id="K0KI62"/>
<dbReference type="InParanoid" id="K0KI62"/>
<accession>K0KI62</accession>
<dbReference type="STRING" id="1206466.K0KI62"/>
<dbReference type="GO" id="GO:0003978">
    <property type="term" value="F:UDP-glucose 4-epimerase activity"/>
    <property type="evidence" value="ECO:0007669"/>
    <property type="project" value="UniProtKB-EC"/>
</dbReference>
<proteinExistence type="predicted"/>
<dbReference type="SUPFAM" id="SSF51735">
    <property type="entry name" value="NAD(P)-binding Rossmann-fold domains"/>
    <property type="match status" value="1"/>
</dbReference>
<dbReference type="EMBL" id="CAIF01000011">
    <property type="protein sequence ID" value="CCH41094.1"/>
    <property type="molecule type" value="Genomic_DNA"/>
</dbReference>
<dbReference type="InterPro" id="IPR001509">
    <property type="entry name" value="Epimerase_deHydtase"/>
</dbReference>
<protein>
    <submittedName>
        <fullName evidence="2">UDP-glucose 4-epimerase</fullName>
        <ecNumber evidence="2">5.1.3.2</ecNumber>
    </submittedName>
</protein>
<sequence>MSKVFITGATGFIGSIVVDELLSHGYKILGLARSDKSAEQLTKKGVEVLKGDLENFDSIKEGVSKSDGVIHLGFIHDFSNMAHSYDIDFQVSQVIVDAIKGTSKFFIYTSGLGGFGSDIGVKTFENTEIDADSINPFFRTRFLTETFVAEAASKNQIRTIVLRLPHSVHDKGDSGFVPHLIQFAQKNGVSYYVGEGKGKWPAVHRYDAAVAFRLAVEKGQAGKSYHIVHEEGVETKKIAEAIGNKTGLKTESLGYDQLESKLGFLGYFLASNVEVSSEITQKELGWTPKQIGLLEDISRNY</sequence>
<gene>
    <name evidence="2" type="ORF">BN7_631</name>
</gene>
<keyword evidence="3" id="KW-1185">Reference proteome</keyword>
<evidence type="ECO:0000259" key="1">
    <source>
        <dbReference type="Pfam" id="PF01370"/>
    </source>
</evidence>
<dbReference type="GO" id="GO:0005737">
    <property type="term" value="C:cytoplasm"/>
    <property type="evidence" value="ECO:0007669"/>
    <property type="project" value="TreeGrafter"/>
</dbReference>
<name>K0KI62_WICCF</name>
<dbReference type="Proteomes" id="UP000009328">
    <property type="component" value="Unassembled WGS sequence"/>
</dbReference>
<organism evidence="2 3">
    <name type="scientific">Wickerhamomyces ciferrii (strain ATCC 14091 / BCRC 22168 / CBS 111 / JCM 3599 / NBRC 0793 / NRRL Y-1031 F-60-10)</name>
    <name type="common">Yeast</name>
    <name type="synonym">Pichia ciferrii</name>
    <dbReference type="NCBI Taxonomy" id="1206466"/>
    <lineage>
        <taxon>Eukaryota</taxon>
        <taxon>Fungi</taxon>
        <taxon>Dikarya</taxon>
        <taxon>Ascomycota</taxon>
        <taxon>Saccharomycotina</taxon>
        <taxon>Saccharomycetes</taxon>
        <taxon>Phaffomycetales</taxon>
        <taxon>Wickerhamomycetaceae</taxon>
        <taxon>Wickerhamomyces</taxon>
    </lineage>
</organism>
<dbReference type="InterPro" id="IPR051783">
    <property type="entry name" value="NAD(P)-dependent_oxidoreduct"/>
</dbReference>
<dbReference type="eggNOG" id="KOG1502">
    <property type="taxonomic scope" value="Eukaryota"/>
</dbReference>
<dbReference type="PANTHER" id="PTHR48079">
    <property type="entry name" value="PROTEIN YEEZ"/>
    <property type="match status" value="1"/>
</dbReference>
<feature type="domain" description="NAD-dependent epimerase/dehydratase" evidence="1">
    <location>
        <begin position="4"/>
        <end position="227"/>
    </location>
</feature>
<keyword evidence="2" id="KW-0413">Isomerase</keyword>
<dbReference type="HOGENOM" id="CLU_007383_12_3_1"/>
<reference evidence="2 3" key="1">
    <citation type="journal article" date="2012" name="Eukaryot. Cell">
        <title>Draft genome sequence of Wickerhamomyces ciferrii NRRL Y-1031 F-60-10.</title>
        <authorList>
            <person name="Schneider J."/>
            <person name="Andrea H."/>
            <person name="Blom J."/>
            <person name="Jaenicke S."/>
            <person name="Ruckert C."/>
            <person name="Schorsch C."/>
            <person name="Szczepanowski R."/>
            <person name="Farwick M."/>
            <person name="Goesmann A."/>
            <person name="Puhler A."/>
            <person name="Schaffer S."/>
            <person name="Tauch A."/>
            <person name="Kohler T."/>
            <person name="Brinkrolf K."/>
        </authorList>
    </citation>
    <scope>NUCLEOTIDE SEQUENCE [LARGE SCALE GENOMIC DNA]</scope>
    <source>
        <strain evidence="3">ATCC 14091 / BCRC 22168 / CBS 111 / JCM 3599 / NBRC 0793 / NRRL Y-1031 F-60-10</strain>
    </source>
</reference>
<dbReference type="PANTHER" id="PTHR48079:SF9">
    <property type="entry name" value="PUTATIVE-RELATED"/>
    <property type="match status" value="1"/>
</dbReference>